<dbReference type="EMBL" id="BKCJ010475062">
    <property type="protein sequence ID" value="GFA71961.1"/>
    <property type="molecule type" value="Genomic_DNA"/>
</dbReference>
<organism evidence="1">
    <name type="scientific">Tanacetum cinerariifolium</name>
    <name type="common">Dalmatian daisy</name>
    <name type="synonym">Chrysanthemum cinerariifolium</name>
    <dbReference type="NCBI Taxonomy" id="118510"/>
    <lineage>
        <taxon>Eukaryota</taxon>
        <taxon>Viridiplantae</taxon>
        <taxon>Streptophyta</taxon>
        <taxon>Embryophyta</taxon>
        <taxon>Tracheophyta</taxon>
        <taxon>Spermatophyta</taxon>
        <taxon>Magnoliopsida</taxon>
        <taxon>eudicotyledons</taxon>
        <taxon>Gunneridae</taxon>
        <taxon>Pentapetalae</taxon>
        <taxon>asterids</taxon>
        <taxon>campanulids</taxon>
        <taxon>Asterales</taxon>
        <taxon>Asteraceae</taxon>
        <taxon>Asteroideae</taxon>
        <taxon>Anthemideae</taxon>
        <taxon>Anthemidinae</taxon>
        <taxon>Tanacetum</taxon>
    </lineage>
</organism>
<protein>
    <submittedName>
        <fullName evidence="1">Uncharacterized protein</fullName>
    </submittedName>
</protein>
<reference evidence="1" key="1">
    <citation type="journal article" date="2019" name="Sci. Rep.">
        <title>Draft genome of Tanacetum cinerariifolium, the natural source of mosquito coil.</title>
        <authorList>
            <person name="Yamashiro T."/>
            <person name="Shiraishi A."/>
            <person name="Satake H."/>
            <person name="Nakayama K."/>
        </authorList>
    </citation>
    <scope>NUCLEOTIDE SEQUENCE</scope>
</reference>
<gene>
    <name evidence="1" type="ORF">Tci_643933</name>
</gene>
<accession>A0A699K303</accession>
<comment type="caution">
    <text evidence="1">The sequence shown here is derived from an EMBL/GenBank/DDBJ whole genome shotgun (WGS) entry which is preliminary data.</text>
</comment>
<sequence length="140" mass="15674">MLSLLWKLLKRDLEEDINLKFLGSLRSKWKTHTLIWRNKAYLKEQSLDDLFNNLKIYEAEVKGSSTSSQNIQNIAFVSSNNTDITNESVNAAPSVSAASPKAKVSTLPNVDSLSDAVIYSFFASQSNSPQLDNEDFKITL</sequence>
<name>A0A699K303_TANCI</name>
<evidence type="ECO:0000313" key="1">
    <source>
        <dbReference type="EMBL" id="GFA71961.1"/>
    </source>
</evidence>
<dbReference type="AlphaFoldDB" id="A0A699K303"/>
<proteinExistence type="predicted"/>